<dbReference type="PRINTS" id="PR01166">
    <property type="entry name" value="CYCOXIDASEII"/>
</dbReference>
<evidence type="ECO:0000256" key="18">
    <source>
        <dbReference type="RuleBase" id="RU000457"/>
    </source>
</evidence>
<evidence type="ECO:0000256" key="14">
    <source>
        <dbReference type="ARBA" id="ARBA00023008"/>
    </source>
</evidence>
<dbReference type="InterPro" id="IPR045187">
    <property type="entry name" value="CcO_II"/>
</dbReference>
<dbReference type="Pfam" id="PF00116">
    <property type="entry name" value="COX2"/>
    <property type="match status" value="1"/>
</dbReference>
<evidence type="ECO:0000256" key="15">
    <source>
        <dbReference type="ARBA" id="ARBA00023128"/>
    </source>
</evidence>
<dbReference type="PROSITE" id="PS00078">
    <property type="entry name" value="COX2"/>
    <property type="match status" value="1"/>
</dbReference>
<evidence type="ECO:0000256" key="7">
    <source>
        <dbReference type="ARBA" id="ARBA00022692"/>
    </source>
</evidence>
<evidence type="ECO:0000313" key="22">
    <source>
        <dbReference type="EMBL" id="UZT67492.1"/>
    </source>
</evidence>
<keyword evidence="7 18" id="KW-0812">Transmembrane</keyword>
<dbReference type="AlphaFoldDB" id="A0A9E8K2N5"/>
<evidence type="ECO:0000256" key="17">
    <source>
        <dbReference type="ARBA" id="ARBA00049512"/>
    </source>
</evidence>
<evidence type="ECO:0000256" key="4">
    <source>
        <dbReference type="ARBA" id="ARBA00015946"/>
    </source>
</evidence>
<dbReference type="EMBL" id="OM677826">
    <property type="protein sequence ID" value="UZT67492.1"/>
    <property type="molecule type" value="Genomic_DNA"/>
</dbReference>
<dbReference type="Gene3D" id="1.10.287.90">
    <property type="match status" value="1"/>
</dbReference>
<name>A0A9E8K2N5_9HYME</name>
<comment type="subunit">
    <text evidence="3">Component of the cytochrome c oxidase (complex IV, CIV), a multisubunit enzyme composed of a catalytic core of 3 subunits and several supernumerary subunits. The complex exists as a monomer or a dimer and forms supercomplexes (SCs) in the inner mitochondrial membrane with ubiquinol-cytochrome c oxidoreductase (cytochrome b-c1 complex, complex III, CIII).</text>
</comment>
<sequence length="225" mass="26436">MSTWNSLNFQDFSSPMMEWLMIFHDYTLFMNILITLTILMTIIKMMKNKFINLNIDNQLIEFIWTIIPMIMLTFLAIPSLKILYLMDEMYSPMFSIKCIGHQWFWTFEYPDFIQTPIEMYMNKDLSLNSFRLLDVSTRIILPMNTQLRLITLSDDVIHSFTIPSMGIKIDALPGRLNQMNLFISRPGIFFGQCSEICGANHSFMPISIESTSTNIFIKWIMTLIN</sequence>
<dbReference type="SUPFAM" id="SSF49503">
    <property type="entry name" value="Cupredoxins"/>
    <property type="match status" value="1"/>
</dbReference>
<dbReference type="InterPro" id="IPR011759">
    <property type="entry name" value="Cyt_c_oxidase_su2_TM_dom"/>
</dbReference>
<dbReference type="InterPro" id="IPR036257">
    <property type="entry name" value="Cyt_c_oxidase_su2_TM_sf"/>
</dbReference>
<dbReference type="GO" id="GO:0004129">
    <property type="term" value="F:cytochrome-c oxidase activity"/>
    <property type="evidence" value="ECO:0007669"/>
    <property type="project" value="UniProtKB-EC"/>
</dbReference>
<dbReference type="GO" id="GO:0005507">
    <property type="term" value="F:copper ion binding"/>
    <property type="evidence" value="ECO:0007669"/>
    <property type="project" value="InterPro"/>
</dbReference>
<evidence type="ECO:0000256" key="5">
    <source>
        <dbReference type="ARBA" id="ARBA00022448"/>
    </source>
</evidence>
<evidence type="ECO:0000256" key="2">
    <source>
        <dbReference type="ARBA" id="ARBA00007866"/>
    </source>
</evidence>
<dbReference type="GO" id="GO:0005743">
    <property type="term" value="C:mitochondrial inner membrane"/>
    <property type="evidence" value="ECO:0007669"/>
    <property type="project" value="UniProtKB-SubCell"/>
</dbReference>
<evidence type="ECO:0000256" key="16">
    <source>
        <dbReference type="ARBA" id="ARBA00023136"/>
    </source>
</evidence>
<feature type="domain" description="Cytochrome oxidase subunit II transmembrane region profile" evidence="21">
    <location>
        <begin position="1"/>
        <end position="90"/>
    </location>
</feature>
<dbReference type="InterPro" id="IPR002429">
    <property type="entry name" value="CcO_II-like_C"/>
</dbReference>
<dbReference type="PROSITE" id="PS50999">
    <property type="entry name" value="COX2_TM"/>
    <property type="match status" value="1"/>
</dbReference>
<evidence type="ECO:0000256" key="19">
    <source>
        <dbReference type="SAM" id="Phobius"/>
    </source>
</evidence>
<keyword evidence="10" id="KW-0460">Magnesium</keyword>
<keyword evidence="8 18" id="KW-0479">Metal-binding</keyword>
<comment type="similarity">
    <text evidence="2 18">Belongs to the cytochrome c oxidase subunit 2 family.</text>
</comment>
<keyword evidence="9 18" id="KW-0999">Mitochondrion inner membrane</keyword>
<dbReference type="GO" id="GO:0042773">
    <property type="term" value="P:ATP synthesis coupled electron transport"/>
    <property type="evidence" value="ECO:0007669"/>
    <property type="project" value="TreeGrafter"/>
</dbReference>
<comment type="function">
    <text evidence="18">Component of the cytochrome c oxidase, the last enzyme in the mitochondrial electron transport chain which drives oxidative phosphorylation. The respiratory chain contains 3 multisubunit complexes succinate dehydrogenase (complex II, CII), ubiquinol-cytochrome c oxidoreductase (cytochrome b-c1 complex, complex III, CIII) and cytochrome c oxidase (complex IV, CIV), that cooperate to transfer electrons derived from NADH and succinate to molecular oxygen, creating an electrochemical gradient over the inner membrane that drives transmembrane transport and the ATP synthase. Cytochrome c oxidase is the component of the respiratory chain that catalyzes the reduction of oxygen to water. Electrons originating from reduced cytochrome c in the intermembrane space (IMS) are transferred via the dinuclear copper A center (CU(A)) of subunit 2 and heme A of subunit 1 to the active site in subunit 1, a binuclear center (BNC) formed by heme A3 and copper B (CU(B)). The BNC reduces molecular oxygen to 2 water molecules using 4 electrons from cytochrome c in the IMS and 4 protons from the mitochondrial matrix.</text>
</comment>
<protein>
    <recommendedName>
        <fullName evidence="4 18">Cytochrome c oxidase subunit 2</fullName>
    </recommendedName>
</protein>
<keyword evidence="6 18" id="KW-0679">Respiratory chain</keyword>
<dbReference type="PANTHER" id="PTHR22888:SF9">
    <property type="entry name" value="CYTOCHROME C OXIDASE SUBUNIT 2"/>
    <property type="match status" value="1"/>
</dbReference>
<proteinExistence type="inferred from homology"/>
<dbReference type="SUPFAM" id="SSF81464">
    <property type="entry name" value="Cytochrome c oxidase subunit II-like, transmembrane region"/>
    <property type="match status" value="1"/>
</dbReference>
<keyword evidence="12 18" id="KW-0249">Electron transport</keyword>
<dbReference type="PANTHER" id="PTHR22888">
    <property type="entry name" value="CYTOCHROME C OXIDASE, SUBUNIT II"/>
    <property type="match status" value="1"/>
</dbReference>
<dbReference type="Gene3D" id="2.60.40.420">
    <property type="entry name" value="Cupredoxins - blue copper proteins"/>
    <property type="match status" value="1"/>
</dbReference>
<feature type="transmembrane region" description="Helical" evidence="19">
    <location>
        <begin position="20"/>
        <end position="42"/>
    </location>
</feature>
<dbReference type="CDD" id="cd13912">
    <property type="entry name" value="CcO_II_C"/>
    <property type="match status" value="1"/>
</dbReference>
<organism evidence="22">
    <name type="scientific">Ganaspini sp. ZJUH 20220007</name>
    <dbReference type="NCBI Taxonomy" id="2943474"/>
    <lineage>
        <taxon>Eukaryota</taxon>
        <taxon>Metazoa</taxon>
        <taxon>Ecdysozoa</taxon>
        <taxon>Arthropoda</taxon>
        <taxon>Hexapoda</taxon>
        <taxon>Insecta</taxon>
        <taxon>Pterygota</taxon>
        <taxon>Neoptera</taxon>
        <taxon>Endopterygota</taxon>
        <taxon>Hymenoptera</taxon>
        <taxon>Apocrita</taxon>
        <taxon>Proctotrupomorpha</taxon>
        <taxon>Cynipoidea</taxon>
        <taxon>Figitidae</taxon>
        <taxon>Eucoilinae</taxon>
    </lineage>
</organism>
<reference evidence="22" key="1">
    <citation type="journal article" date="2022" name="Genes (Basel)">
        <title>Novel Gene Rearrangements in the Mitochondrial Genomes of Cynipoid Wasps (Hymenoptera: Cynipoidea).</title>
        <authorList>
            <person name="Shu X."/>
            <person name="Li Z."/>
            <person name="Yuan R."/>
            <person name="Tang P."/>
            <person name="Chen X."/>
        </authorList>
    </citation>
    <scope>NUCLEOTIDE SEQUENCE</scope>
</reference>
<reference evidence="22" key="2">
    <citation type="submission" date="2022-02" db="EMBL/GenBank/DDBJ databases">
        <authorList>
            <person name="Shu X.H."/>
            <person name="Li Z.K."/>
            <person name="Tang P."/>
            <person name="Chen X.X."/>
        </authorList>
    </citation>
    <scope>NUCLEOTIDE SEQUENCE</scope>
</reference>
<evidence type="ECO:0000256" key="13">
    <source>
        <dbReference type="ARBA" id="ARBA00022989"/>
    </source>
</evidence>
<evidence type="ECO:0000256" key="11">
    <source>
        <dbReference type="ARBA" id="ARBA00022967"/>
    </source>
</evidence>
<keyword evidence="14 18" id="KW-0186">Copper</keyword>
<comment type="subcellular location">
    <subcellularLocation>
        <location evidence="1 18">Mitochondrion inner membrane</location>
        <topology evidence="1 18">Multi-pass membrane protein</topology>
    </subcellularLocation>
</comment>
<evidence type="ECO:0000259" key="21">
    <source>
        <dbReference type="PROSITE" id="PS50999"/>
    </source>
</evidence>
<evidence type="ECO:0000256" key="12">
    <source>
        <dbReference type="ARBA" id="ARBA00022982"/>
    </source>
</evidence>
<evidence type="ECO:0000259" key="20">
    <source>
        <dbReference type="PROSITE" id="PS50857"/>
    </source>
</evidence>
<keyword evidence="16 18" id="KW-0472">Membrane</keyword>
<keyword evidence="15 18" id="KW-0496">Mitochondrion</keyword>
<keyword evidence="13 19" id="KW-1133">Transmembrane helix</keyword>
<dbReference type="InterPro" id="IPR001505">
    <property type="entry name" value="Copper_CuA"/>
</dbReference>
<keyword evidence="5 18" id="KW-0813">Transport</keyword>
<evidence type="ECO:0000256" key="9">
    <source>
        <dbReference type="ARBA" id="ARBA00022792"/>
    </source>
</evidence>
<dbReference type="InterPro" id="IPR034210">
    <property type="entry name" value="CcO_II_C"/>
</dbReference>
<evidence type="ECO:0000256" key="1">
    <source>
        <dbReference type="ARBA" id="ARBA00004448"/>
    </source>
</evidence>
<dbReference type="Pfam" id="PF02790">
    <property type="entry name" value="COX2_TM"/>
    <property type="match status" value="1"/>
</dbReference>
<keyword evidence="11" id="KW-1278">Translocase</keyword>
<evidence type="ECO:0000256" key="8">
    <source>
        <dbReference type="ARBA" id="ARBA00022723"/>
    </source>
</evidence>
<comment type="catalytic activity">
    <reaction evidence="17">
        <text>4 Fe(II)-[cytochrome c] + O2 + 8 H(+)(in) = 4 Fe(III)-[cytochrome c] + 2 H2O + 4 H(+)(out)</text>
        <dbReference type="Rhea" id="RHEA:11436"/>
        <dbReference type="Rhea" id="RHEA-COMP:10350"/>
        <dbReference type="Rhea" id="RHEA-COMP:14399"/>
        <dbReference type="ChEBI" id="CHEBI:15377"/>
        <dbReference type="ChEBI" id="CHEBI:15378"/>
        <dbReference type="ChEBI" id="CHEBI:15379"/>
        <dbReference type="ChEBI" id="CHEBI:29033"/>
        <dbReference type="ChEBI" id="CHEBI:29034"/>
        <dbReference type="EC" id="7.1.1.9"/>
    </reaction>
    <physiologicalReaction direction="left-to-right" evidence="17">
        <dbReference type="Rhea" id="RHEA:11437"/>
    </physiologicalReaction>
</comment>
<evidence type="ECO:0000256" key="6">
    <source>
        <dbReference type="ARBA" id="ARBA00022660"/>
    </source>
</evidence>
<evidence type="ECO:0000256" key="3">
    <source>
        <dbReference type="ARBA" id="ARBA00011164"/>
    </source>
</evidence>
<dbReference type="PROSITE" id="PS50857">
    <property type="entry name" value="COX2_CUA"/>
    <property type="match status" value="1"/>
</dbReference>
<evidence type="ECO:0000256" key="10">
    <source>
        <dbReference type="ARBA" id="ARBA00022842"/>
    </source>
</evidence>
<geneLocation type="mitochondrion" evidence="22"/>
<feature type="transmembrane region" description="Helical" evidence="19">
    <location>
        <begin position="62"/>
        <end position="86"/>
    </location>
</feature>
<accession>A0A9E8K2N5</accession>
<gene>
    <name evidence="22" type="primary">cox2</name>
</gene>
<feature type="domain" description="Cytochrome oxidase subunit II copper A binding" evidence="20">
    <location>
        <begin position="91"/>
        <end position="222"/>
    </location>
</feature>
<dbReference type="InterPro" id="IPR008972">
    <property type="entry name" value="Cupredoxin"/>
</dbReference>
<comment type="cofactor">
    <cofactor evidence="18">
        <name>Cu cation</name>
        <dbReference type="ChEBI" id="CHEBI:23378"/>
    </cofactor>
    <text evidence="18">Binds a copper A center.</text>
</comment>